<proteinExistence type="predicted"/>
<feature type="transmembrane region" description="Helical" evidence="2">
    <location>
        <begin position="6"/>
        <end position="31"/>
    </location>
</feature>
<evidence type="ECO:0000256" key="2">
    <source>
        <dbReference type="SAM" id="Phobius"/>
    </source>
</evidence>
<keyword evidence="5" id="KW-1185">Reference proteome</keyword>
<protein>
    <recommendedName>
        <fullName evidence="3">VWFA domain-containing protein</fullName>
    </recommendedName>
</protein>
<dbReference type="InterPro" id="IPR002035">
    <property type="entry name" value="VWF_A"/>
</dbReference>
<dbReference type="PROSITE" id="PS50234">
    <property type="entry name" value="VWFA"/>
    <property type="match status" value="1"/>
</dbReference>
<feature type="domain" description="VWFA" evidence="3">
    <location>
        <begin position="143"/>
        <end position="321"/>
    </location>
</feature>
<keyword evidence="1" id="KW-0175">Coiled coil</keyword>
<dbReference type="AlphaFoldDB" id="A0A401XM33"/>
<organism evidence="4 5">
    <name type="scientific">Thermaurantimonas aggregans</name>
    <dbReference type="NCBI Taxonomy" id="2173829"/>
    <lineage>
        <taxon>Bacteria</taxon>
        <taxon>Pseudomonadati</taxon>
        <taxon>Bacteroidota</taxon>
        <taxon>Flavobacteriia</taxon>
        <taxon>Flavobacteriales</taxon>
        <taxon>Schleiferiaceae</taxon>
        <taxon>Thermaurantimonas</taxon>
    </lineage>
</organism>
<gene>
    <name evidence="4" type="ORF">JCM31826_15520</name>
</gene>
<name>A0A401XM33_9FLAO</name>
<dbReference type="OrthoDB" id="9805121at2"/>
<keyword evidence="2" id="KW-1133">Transmembrane helix</keyword>
<evidence type="ECO:0000259" key="3">
    <source>
        <dbReference type="PROSITE" id="PS50234"/>
    </source>
</evidence>
<dbReference type="SMART" id="SM00327">
    <property type="entry name" value="VWA"/>
    <property type="match status" value="1"/>
</dbReference>
<dbReference type="InterPro" id="IPR036465">
    <property type="entry name" value="vWFA_dom_sf"/>
</dbReference>
<keyword evidence="2" id="KW-0812">Transmembrane</keyword>
<evidence type="ECO:0000313" key="4">
    <source>
        <dbReference type="EMBL" id="GCD78070.1"/>
    </source>
</evidence>
<dbReference type="Proteomes" id="UP000286715">
    <property type="component" value="Unassembled WGS sequence"/>
</dbReference>
<dbReference type="InterPro" id="IPR027417">
    <property type="entry name" value="P-loop_NTPase"/>
</dbReference>
<sequence length="321" mass="36204">MAKKELQVFSISFLDLLSGALAAVIILFVIVPKMDIKSKDAADALKDLGIEVQDLKQKMQQLENSVDKKVLQQIMQQMEKVEKELQQAVQNTQQLKEQVEKLQAQVEDLKKYKQWMDNCGLTLQSNCPPKKTPTRGFSFRGKSIVFVVDVSGSMISNNFNEDRLSPVKAGLRMLISTMDESYNVDVMRFPYQSDCDNKANFGALQPMTEANKESLSQFIRTFKAKGGTPIREALEYVMNTYTGLTDIVLMTDGEPGCRQGDDSNKLSEEILAFMRQRNPGNIQVNAIGVGRDFFDDPNAIKVKFLERLTQENGNGFLIKFD</sequence>
<feature type="coiled-coil region" evidence="1">
    <location>
        <begin position="38"/>
        <end position="112"/>
    </location>
</feature>
<dbReference type="RefSeq" id="WP_124398132.1">
    <property type="nucleotide sequence ID" value="NZ_BHZE01000015.1"/>
</dbReference>
<evidence type="ECO:0000313" key="5">
    <source>
        <dbReference type="Proteomes" id="UP000286715"/>
    </source>
</evidence>
<dbReference type="Gene3D" id="3.40.50.410">
    <property type="entry name" value="von Willebrand factor, type A domain"/>
    <property type="match status" value="1"/>
</dbReference>
<dbReference type="SUPFAM" id="SSF53300">
    <property type="entry name" value="vWA-like"/>
    <property type="match status" value="1"/>
</dbReference>
<evidence type="ECO:0000256" key="1">
    <source>
        <dbReference type="SAM" id="Coils"/>
    </source>
</evidence>
<dbReference type="CDD" id="cd00198">
    <property type="entry name" value="vWFA"/>
    <property type="match status" value="1"/>
</dbReference>
<dbReference type="Gene3D" id="3.40.50.300">
    <property type="entry name" value="P-loop containing nucleotide triphosphate hydrolases"/>
    <property type="match status" value="1"/>
</dbReference>
<dbReference type="Pfam" id="PF13519">
    <property type="entry name" value="VWA_2"/>
    <property type="match status" value="1"/>
</dbReference>
<reference evidence="4 5" key="1">
    <citation type="submission" date="2018-11" db="EMBL/GenBank/DDBJ databases">
        <title>Schleiferia aggregans sp. nov., a moderately thermophilic heterotrophic bacterium isolated from microbial mats at a terrestrial hot spring.</title>
        <authorList>
            <person name="Iino T."/>
            <person name="Ohkuma M."/>
            <person name="Haruta S."/>
        </authorList>
    </citation>
    <scope>NUCLEOTIDE SEQUENCE [LARGE SCALE GENOMIC DNA]</scope>
    <source>
        <strain evidence="4 5">LA</strain>
    </source>
</reference>
<accession>A0A401XM33</accession>
<keyword evidence="2" id="KW-0472">Membrane</keyword>
<dbReference type="EMBL" id="BHZE01000015">
    <property type="protein sequence ID" value="GCD78070.1"/>
    <property type="molecule type" value="Genomic_DNA"/>
</dbReference>
<comment type="caution">
    <text evidence="4">The sequence shown here is derived from an EMBL/GenBank/DDBJ whole genome shotgun (WGS) entry which is preliminary data.</text>
</comment>